<dbReference type="EMBL" id="FCNL01000034">
    <property type="protein sequence ID" value="CVI22666.1"/>
    <property type="molecule type" value="Genomic_DNA"/>
</dbReference>
<evidence type="ECO:0000256" key="3">
    <source>
        <dbReference type="ARBA" id="ARBA00022840"/>
    </source>
</evidence>
<evidence type="ECO:0000313" key="8">
    <source>
        <dbReference type="Proteomes" id="UP000192074"/>
    </source>
</evidence>
<accession>A0A822V7I7</accession>
<dbReference type="Pfam" id="PF00005">
    <property type="entry name" value="ABC_tran"/>
    <property type="match status" value="2"/>
</dbReference>
<keyword evidence="7" id="KW-0378">Hydrolase</keyword>
<protein>
    <recommendedName>
        <fullName evidence="5">Probable ATP-binding protein YbiT</fullName>
    </recommendedName>
</protein>
<comment type="caution">
    <text evidence="7">The sequence shown here is derived from an EMBL/GenBank/DDBJ whole genome shotgun (WGS) entry which is preliminary data.</text>
</comment>
<dbReference type="InterPro" id="IPR027417">
    <property type="entry name" value="P-loop_NTPase"/>
</dbReference>
<reference evidence="7 8" key="1">
    <citation type="submission" date="2016-01" db="EMBL/GenBank/DDBJ databases">
        <authorList>
            <person name="Regsiter A."/>
            <person name="william w."/>
        </authorList>
    </citation>
    <scope>NUCLEOTIDE SEQUENCE [LARGE SCALE GENOMIC DNA]</scope>
    <source>
        <strain evidence="7 8">B6</strain>
    </source>
</reference>
<dbReference type="InterPro" id="IPR032781">
    <property type="entry name" value="ABC_tran_Xtn"/>
</dbReference>
<evidence type="ECO:0000313" key="7">
    <source>
        <dbReference type="EMBL" id="CVI22666.1"/>
    </source>
</evidence>
<dbReference type="FunFam" id="3.40.50.300:FF:000070">
    <property type="entry name" value="Putative ABC transporter ATP-binding component"/>
    <property type="match status" value="1"/>
</dbReference>
<proteinExistence type="inferred from homology"/>
<dbReference type="SUPFAM" id="SSF52540">
    <property type="entry name" value="P-loop containing nucleoside triphosphate hydrolases"/>
    <property type="match status" value="2"/>
</dbReference>
<gene>
    <name evidence="7" type="ORF">AGR4A_Lc40558</name>
</gene>
<dbReference type="InterPro" id="IPR003593">
    <property type="entry name" value="AAA+_ATPase"/>
</dbReference>
<dbReference type="Pfam" id="PF12848">
    <property type="entry name" value="ABC_tran_Xtn"/>
    <property type="match status" value="1"/>
</dbReference>
<dbReference type="PANTHER" id="PTHR19211:SF14">
    <property type="entry name" value="ATP-BINDING CASSETTE SUB-FAMILY F MEMBER 1"/>
    <property type="match status" value="1"/>
</dbReference>
<feature type="domain" description="ABC transporter" evidence="6">
    <location>
        <begin position="2"/>
        <end position="258"/>
    </location>
</feature>
<evidence type="ECO:0000256" key="2">
    <source>
        <dbReference type="ARBA" id="ARBA00022741"/>
    </source>
</evidence>
<dbReference type="GO" id="GO:0005524">
    <property type="term" value="F:ATP binding"/>
    <property type="evidence" value="ECO:0007669"/>
    <property type="project" value="UniProtKB-KW"/>
</dbReference>
<organism evidence="7 8">
    <name type="scientific">Agrobacterium tumefaciens str. B6</name>
    <dbReference type="NCBI Taxonomy" id="1183423"/>
    <lineage>
        <taxon>Bacteria</taxon>
        <taxon>Pseudomonadati</taxon>
        <taxon>Pseudomonadota</taxon>
        <taxon>Alphaproteobacteria</taxon>
        <taxon>Hyphomicrobiales</taxon>
        <taxon>Rhizobiaceae</taxon>
        <taxon>Rhizobium/Agrobacterium group</taxon>
        <taxon>Agrobacterium</taxon>
        <taxon>Agrobacterium tumefaciens complex</taxon>
    </lineage>
</organism>
<dbReference type="AlphaFoldDB" id="A0A822V7I7"/>
<dbReference type="Proteomes" id="UP000192074">
    <property type="component" value="Unassembled WGS sequence"/>
</dbReference>
<dbReference type="CDD" id="cd03221">
    <property type="entry name" value="ABCF_EF-3"/>
    <property type="match status" value="2"/>
</dbReference>
<dbReference type="PROSITE" id="PS50893">
    <property type="entry name" value="ABC_TRANSPORTER_2"/>
    <property type="match status" value="2"/>
</dbReference>
<comment type="similarity">
    <text evidence="4">Belongs to the ABC transporter superfamily. ABCF family. YbiT subfamily.</text>
</comment>
<dbReference type="InterPro" id="IPR050611">
    <property type="entry name" value="ABCF"/>
</dbReference>
<dbReference type="GO" id="GO:0016887">
    <property type="term" value="F:ATP hydrolysis activity"/>
    <property type="evidence" value="ECO:0007669"/>
    <property type="project" value="InterPro"/>
</dbReference>
<evidence type="ECO:0000256" key="1">
    <source>
        <dbReference type="ARBA" id="ARBA00022737"/>
    </source>
</evidence>
<name>A0A822V7I7_AGRTU</name>
<dbReference type="PANTHER" id="PTHR19211">
    <property type="entry name" value="ATP-BINDING TRANSPORT PROTEIN-RELATED"/>
    <property type="match status" value="1"/>
</dbReference>
<dbReference type="InterPro" id="IPR017871">
    <property type="entry name" value="ABC_transporter-like_CS"/>
</dbReference>
<dbReference type="SMART" id="SM00382">
    <property type="entry name" value="AAA"/>
    <property type="match status" value="2"/>
</dbReference>
<evidence type="ECO:0000256" key="4">
    <source>
        <dbReference type="ARBA" id="ARBA00061551"/>
    </source>
</evidence>
<keyword evidence="1" id="KW-0677">Repeat</keyword>
<sequence>MIRIENISKSNSHRILYIEASAALNRGEKIGLVGPNGAGKTTLFRMITGEEQPDEGQVVVEKGMTVGYFDQDVGEMSGRSAVAEVMEGAGPVSEVAAELRELEAAMSDPDRMDEMDAIIERYGEVQARYEELDGYALEGRAREVLDGLSFSQEMMDGDVSKLSGGWKMRVALARILLMRPDVMLLDEPSNHLDLESLIWLEDFLKNYDGALLMTSHDREFMNRIVTKIIEIDAGNLTTYSGDYGFYEQQRAQNEKQQQAQFERQQAMLAKEIKFIERFKARASHASQVQSRVKKLEKIDRVEPPKRRQTVAFEFAPAPRSGEDVVALKKVNKAYGSRTIYGGLDFMVRRKERWCIMGVNGAGKSTLLKLVTGTAEPDSGNVTLGASVKLGYFAQHAMDVLDGDSTILEWLEERFPKAGQAPLRALAGCFGFSGDDVEKRCRVLSGGEKARLVMAAMLFDPPNFLVLDEPTNHLDLDTKEMLIKALSGYEGTMLFVSHDRHFLAALSNRVLELTPDGIHQYGGGYTEYVESTGQEAPGLRS</sequence>
<dbReference type="InterPro" id="IPR003439">
    <property type="entry name" value="ABC_transporter-like_ATP-bd"/>
</dbReference>
<evidence type="ECO:0000259" key="6">
    <source>
        <dbReference type="PROSITE" id="PS50893"/>
    </source>
</evidence>
<dbReference type="PROSITE" id="PS00211">
    <property type="entry name" value="ABC_TRANSPORTER_1"/>
    <property type="match status" value="2"/>
</dbReference>
<dbReference type="Gene3D" id="3.40.50.300">
    <property type="entry name" value="P-loop containing nucleotide triphosphate hydrolases"/>
    <property type="match status" value="2"/>
</dbReference>
<keyword evidence="2" id="KW-0547">Nucleotide-binding</keyword>
<feature type="domain" description="ABC transporter" evidence="6">
    <location>
        <begin position="325"/>
        <end position="539"/>
    </location>
</feature>
<dbReference type="FunFam" id="3.40.50.300:FF:000011">
    <property type="entry name" value="Putative ABC transporter ATP-binding component"/>
    <property type="match status" value="1"/>
</dbReference>
<keyword evidence="3 7" id="KW-0067">ATP-binding</keyword>
<evidence type="ECO:0000256" key="5">
    <source>
        <dbReference type="ARBA" id="ARBA00074044"/>
    </source>
</evidence>
<dbReference type="RefSeq" id="WP_060723101.1">
    <property type="nucleotide sequence ID" value="NZ_LMVK01000002.1"/>
</dbReference>